<dbReference type="Proteomes" id="UP000072421">
    <property type="component" value="Chromosome"/>
</dbReference>
<gene>
    <name evidence="1" type="ORF">CFter6_0538</name>
</gene>
<accession>A0A127P696</accession>
<dbReference type="PATRIC" id="fig|158899.10.peg.555"/>
<evidence type="ECO:0000313" key="1">
    <source>
        <dbReference type="EMBL" id="AMO93267.1"/>
    </source>
</evidence>
<dbReference type="EMBL" id="CP013232">
    <property type="protein sequence ID" value="AMO93267.1"/>
    <property type="molecule type" value="Genomic_DNA"/>
</dbReference>
<evidence type="ECO:0000313" key="2">
    <source>
        <dbReference type="Proteomes" id="UP000072421"/>
    </source>
</evidence>
<organism evidence="1">
    <name type="scientific">Collimonas fungivorans</name>
    <dbReference type="NCBI Taxonomy" id="158899"/>
    <lineage>
        <taxon>Bacteria</taxon>
        <taxon>Pseudomonadati</taxon>
        <taxon>Pseudomonadota</taxon>
        <taxon>Betaproteobacteria</taxon>
        <taxon>Burkholderiales</taxon>
        <taxon>Oxalobacteraceae</taxon>
        <taxon>Collimonas</taxon>
    </lineage>
</organism>
<sequence length="103" mass="11877">MGKEGKTVFLLTAKRDTAAIDAINAKREMTIVVHQIKDLHNIAEQDCRIVKRVTRPMLCFRFFRVTKNILAGTELMHMIRKGQIMMKGADEMFFADQFYALVV</sequence>
<proteinExistence type="predicted"/>
<protein>
    <submittedName>
        <fullName evidence="1">DDE domain protein</fullName>
    </submittedName>
</protein>
<reference evidence="1 2" key="1">
    <citation type="submission" date="2015-11" db="EMBL/GenBank/DDBJ databases">
        <title>Exploring the genomic traits of fungus-feeding bacterial genus Collimonas.</title>
        <authorList>
            <person name="Song C."/>
            <person name="Schmidt R."/>
            <person name="de Jager V."/>
            <person name="Krzyzanowska D."/>
            <person name="Jongedijk E."/>
            <person name="Cankar K."/>
            <person name="Beekwilder J."/>
            <person name="van Veen A."/>
            <person name="de Boer W."/>
            <person name="van Veen J.A."/>
            <person name="Garbeva P."/>
        </authorList>
    </citation>
    <scope>NUCLEOTIDE SEQUENCE [LARGE SCALE GENOMIC DNA]</scope>
    <source>
        <strain evidence="1 2">Ter6</strain>
    </source>
</reference>
<name>A0A127P696_9BURK</name>
<dbReference type="AlphaFoldDB" id="A0A127P696"/>